<dbReference type="PANTHER" id="PTHR13315">
    <property type="entry name" value="METALLO PHOSPHOESTERASE RELATED"/>
    <property type="match status" value="1"/>
</dbReference>
<feature type="transmembrane region" description="Helical" evidence="6">
    <location>
        <begin position="9"/>
        <end position="31"/>
    </location>
</feature>
<protein>
    <submittedName>
        <fullName evidence="7">Metallophosphoesterase 1 like</fullName>
    </submittedName>
</protein>
<sequence length="381" mass="44905">MILRRFCKFLLKVVGCLVLVLIFNEFIIYYVTLAQCHWPKLPETNHVKAIILADTHMLGPFRGHWFDKLRREWQMHRAFQTSMTLFQPDVVFILGDLFDEGQWVNDKQFKEYVRRYRRLFHTDEKTKEITISDFIMRNILPICMKYLPLSHTKIFSTSPRMINRYENVFNNTDDTVLVTVKGVHFVLINSVRMEGDGCNLCRAAERKIENISLQLKCARGLTDCDDSNAIGEYSQPVLLQHFPTYRPTDSICLESDSEETELFRERWEVLSKESTRWLGKMLEPRVAFSGHSHNYCRVKNMLDIEEYTISSYSWRNKNNPKFLLALFTPDAYHVAVCEMPQESTVYAIYTIGSIVSVILVLYHELKTHSRRYYVRFKGKSN</sequence>
<keyword evidence="2" id="KW-0479">Metal-binding</keyword>
<evidence type="ECO:0000256" key="2">
    <source>
        <dbReference type="ARBA" id="ARBA00022723"/>
    </source>
</evidence>
<dbReference type="Proteomes" id="UP001151699">
    <property type="component" value="Chromosome A"/>
</dbReference>
<dbReference type="GO" id="GO:0046872">
    <property type="term" value="F:metal ion binding"/>
    <property type="evidence" value="ECO:0007669"/>
    <property type="project" value="UniProtKB-KW"/>
</dbReference>
<evidence type="ECO:0000313" key="8">
    <source>
        <dbReference type="Proteomes" id="UP001151699"/>
    </source>
</evidence>
<dbReference type="PANTHER" id="PTHR13315:SF0">
    <property type="entry name" value="METALLOPHOSPHOESTERASE 1"/>
    <property type="match status" value="1"/>
</dbReference>
<evidence type="ECO:0000256" key="3">
    <source>
        <dbReference type="ARBA" id="ARBA00022801"/>
    </source>
</evidence>
<reference evidence="7" key="1">
    <citation type="submission" date="2022-07" db="EMBL/GenBank/DDBJ databases">
        <authorList>
            <person name="Trinca V."/>
            <person name="Uliana J.V.C."/>
            <person name="Torres T.T."/>
            <person name="Ward R.J."/>
            <person name="Monesi N."/>
        </authorList>
    </citation>
    <scope>NUCLEOTIDE SEQUENCE</scope>
    <source>
        <strain evidence="7">HSMRA1968</strain>
        <tissue evidence="7">Whole embryos</tissue>
    </source>
</reference>
<dbReference type="InterPro" id="IPR029052">
    <property type="entry name" value="Metallo-depent_PP-like"/>
</dbReference>
<accession>A0A9Q0NGY4</accession>
<keyword evidence="3" id="KW-0378">Hydrolase</keyword>
<dbReference type="OrthoDB" id="7663298at2759"/>
<evidence type="ECO:0000256" key="4">
    <source>
        <dbReference type="ARBA" id="ARBA00023136"/>
    </source>
</evidence>
<proteinExistence type="predicted"/>
<comment type="cofactor">
    <cofactor evidence="1">
        <name>Mn(2+)</name>
        <dbReference type="ChEBI" id="CHEBI:29035"/>
    </cofactor>
</comment>
<dbReference type="SUPFAM" id="SSF56300">
    <property type="entry name" value="Metallo-dependent phosphatases"/>
    <property type="match status" value="1"/>
</dbReference>
<comment type="caution">
    <text evidence="7">The sequence shown here is derived from an EMBL/GenBank/DDBJ whole genome shotgun (WGS) entry which is preliminary data.</text>
</comment>
<dbReference type="AlphaFoldDB" id="A0A9Q0NGY4"/>
<evidence type="ECO:0000256" key="6">
    <source>
        <dbReference type="SAM" id="Phobius"/>
    </source>
</evidence>
<dbReference type="GO" id="GO:0006506">
    <property type="term" value="P:GPI anchor biosynthetic process"/>
    <property type="evidence" value="ECO:0007669"/>
    <property type="project" value="InterPro"/>
</dbReference>
<dbReference type="EMBL" id="WJQU01000001">
    <property type="protein sequence ID" value="KAJ6649279.1"/>
    <property type="molecule type" value="Genomic_DNA"/>
</dbReference>
<evidence type="ECO:0000313" key="7">
    <source>
        <dbReference type="EMBL" id="KAJ6649279.1"/>
    </source>
</evidence>
<dbReference type="GO" id="GO:0016787">
    <property type="term" value="F:hydrolase activity"/>
    <property type="evidence" value="ECO:0007669"/>
    <property type="project" value="UniProtKB-KW"/>
</dbReference>
<keyword evidence="4 6" id="KW-0472">Membrane</keyword>
<evidence type="ECO:0000256" key="5">
    <source>
        <dbReference type="ARBA" id="ARBA00023211"/>
    </source>
</evidence>
<keyword evidence="6" id="KW-0812">Transmembrane</keyword>
<keyword evidence="6" id="KW-1133">Transmembrane helix</keyword>
<name>A0A9Q0NGY4_9DIPT</name>
<dbReference type="InterPro" id="IPR033308">
    <property type="entry name" value="PGAP5/Cdc1/Ted1"/>
</dbReference>
<keyword evidence="5" id="KW-0464">Manganese</keyword>
<feature type="transmembrane region" description="Helical" evidence="6">
    <location>
        <begin position="346"/>
        <end position="365"/>
    </location>
</feature>
<evidence type="ECO:0000256" key="1">
    <source>
        <dbReference type="ARBA" id="ARBA00001936"/>
    </source>
</evidence>
<dbReference type="GO" id="GO:0016020">
    <property type="term" value="C:membrane"/>
    <property type="evidence" value="ECO:0007669"/>
    <property type="project" value="GOC"/>
</dbReference>
<keyword evidence="8" id="KW-1185">Reference proteome</keyword>
<gene>
    <name evidence="7" type="primary">PGAP5</name>
    <name evidence="7" type="ORF">Bhyg_04513</name>
</gene>
<organism evidence="7 8">
    <name type="scientific">Pseudolycoriella hygida</name>
    <dbReference type="NCBI Taxonomy" id="35572"/>
    <lineage>
        <taxon>Eukaryota</taxon>
        <taxon>Metazoa</taxon>
        <taxon>Ecdysozoa</taxon>
        <taxon>Arthropoda</taxon>
        <taxon>Hexapoda</taxon>
        <taxon>Insecta</taxon>
        <taxon>Pterygota</taxon>
        <taxon>Neoptera</taxon>
        <taxon>Endopterygota</taxon>
        <taxon>Diptera</taxon>
        <taxon>Nematocera</taxon>
        <taxon>Sciaroidea</taxon>
        <taxon>Sciaridae</taxon>
        <taxon>Pseudolycoriella</taxon>
    </lineage>
</organism>